<dbReference type="KEGG" id="svp:Pan189_40170"/>
<dbReference type="GO" id="GO:0016887">
    <property type="term" value="F:ATP hydrolysis activity"/>
    <property type="evidence" value="ECO:0007669"/>
    <property type="project" value="InterPro"/>
</dbReference>
<evidence type="ECO:0000313" key="13">
    <source>
        <dbReference type="EMBL" id="QDT39608.1"/>
    </source>
</evidence>
<evidence type="ECO:0000256" key="6">
    <source>
        <dbReference type="ARBA" id="ARBA00022840"/>
    </source>
</evidence>
<dbReference type="PROSITE" id="PS00211">
    <property type="entry name" value="ABC_TRANSPORTER_1"/>
    <property type="match status" value="1"/>
</dbReference>
<evidence type="ECO:0000259" key="12">
    <source>
        <dbReference type="PROSITE" id="PS50929"/>
    </source>
</evidence>
<sequence length="750" mass="83340">MAKREVPIAGTFSRVWPYIWRYRKAAILSLFVAVLVSFFWGLNLSLTFPVVKVLLEGDSPDQYVHGKIERAELDRTQATARLTLIESQLSEFGTDLTAEQNDERVDLLLDQSKQQRRLSAAGQTLLIMNWVDAYVLPLLPADQFDLLAVIFLTLFITTVIKGICVFIQDVLVGTVIERTIMDLRKEMFRKTLALDYQTVAMRGTPELMSRFTNDMGQLSYGLQIIGGRVVREPLKAMACIVGAMCVSWRLTLLSMIVAPLAGFILYSIGKRLKKASHRVMESMSQIYKTLEETFDSMKVVIAFNGAPSHRRRFHHQNKSYYRKALKIVSIEAMTSPTTEALGFLAAFGALLPGAYLVLRGVDSIWGIKLASNRLDIAELSLLYGFLAGTLDPLRKLSSIYNKLKRSTAAADRIFGLMDSDSLLHEPTEPKRLPRLARQIEFKEVEFHYAVDSETVPPSHRRPVLDGIDLTVKAGEVVAVVGGNGSGKSTLLNLLPRFFDPTHGNVSIDGIDLRDVRLRELRDQIAMVTQETHLFDATIEENIRYGRPGATEAEVHEAARRAHVTDFLSNLAEGIKTPVGEKGRKLSGGQRQRIALARAILRDPAILILDEATSAVDANSEKLIQEAIGDFATGRTVFLITHSVSKTLLQFVTKVAVMQHGRLIGYGSHHQLLETCPAYRKSMKTQGEERAGNFEDAEATEAPHAEASAFDPEEIDSPIEETPVSSEPPHSPPMPKILSFDVARRVTGTDS</sequence>
<dbReference type="EMBL" id="CP036268">
    <property type="protein sequence ID" value="QDT39608.1"/>
    <property type="molecule type" value="Genomic_DNA"/>
</dbReference>
<dbReference type="InterPro" id="IPR003593">
    <property type="entry name" value="AAA+_ATPase"/>
</dbReference>
<evidence type="ECO:0000256" key="4">
    <source>
        <dbReference type="ARBA" id="ARBA00022692"/>
    </source>
</evidence>
<dbReference type="InterPro" id="IPR027417">
    <property type="entry name" value="P-loop_NTPase"/>
</dbReference>
<organism evidence="13 14">
    <name type="scientific">Stratiformator vulcanicus</name>
    <dbReference type="NCBI Taxonomy" id="2527980"/>
    <lineage>
        <taxon>Bacteria</taxon>
        <taxon>Pseudomonadati</taxon>
        <taxon>Planctomycetota</taxon>
        <taxon>Planctomycetia</taxon>
        <taxon>Planctomycetales</taxon>
        <taxon>Planctomycetaceae</taxon>
        <taxon>Stratiformator</taxon>
    </lineage>
</organism>
<keyword evidence="8 10" id="KW-0472">Membrane</keyword>
<feature type="domain" description="ABC transporter" evidence="11">
    <location>
        <begin position="439"/>
        <end position="684"/>
    </location>
</feature>
<dbReference type="InterPro" id="IPR036640">
    <property type="entry name" value="ABC1_TM_sf"/>
</dbReference>
<reference evidence="13 14" key="1">
    <citation type="submission" date="2019-02" db="EMBL/GenBank/DDBJ databases">
        <title>Deep-cultivation of Planctomycetes and their phenomic and genomic characterization uncovers novel biology.</title>
        <authorList>
            <person name="Wiegand S."/>
            <person name="Jogler M."/>
            <person name="Boedeker C."/>
            <person name="Pinto D."/>
            <person name="Vollmers J."/>
            <person name="Rivas-Marin E."/>
            <person name="Kohn T."/>
            <person name="Peeters S.H."/>
            <person name="Heuer A."/>
            <person name="Rast P."/>
            <person name="Oberbeckmann S."/>
            <person name="Bunk B."/>
            <person name="Jeske O."/>
            <person name="Meyerdierks A."/>
            <person name="Storesund J.E."/>
            <person name="Kallscheuer N."/>
            <person name="Luecker S."/>
            <person name="Lage O.M."/>
            <person name="Pohl T."/>
            <person name="Merkel B.J."/>
            <person name="Hornburger P."/>
            <person name="Mueller R.-W."/>
            <person name="Bruemmer F."/>
            <person name="Labrenz M."/>
            <person name="Spormann A.M."/>
            <person name="Op den Camp H."/>
            <person name="Overmann J."/>
            <person name="Amann R."/>
            <person name="Jetten M.S.M."/>
            <person name="Mascher T."/>
            <person name="Medema M.H."/>
            <person name="Devos D.P."/>
            <person name="Kaster A.-K."/>
            <person name="Ovreas L."/>
            <person name="Rohde M."/>
            <person name="Galperin M.Y."/>
            <person name="Jogler C."/>
        </authorList>
    </citation>
    <scope>NUCLEOTIDE SEQUENCE [LARGE SCALE GENOMIC DNA]</scope>
    <source>
        <strain evidence="13 14">Pan189</strain>
    </source>
</reference>
<proteinExistence type="predicted"/>
<dbReference type="GO" id="GO:0015421">
    <property type="term" value="F:ABC-type oligopeptide transporter activity"/>
    <property type="evidence" value="ECO:0007669"/>
    <property type="project" value="TreeGrafter"/>
</dbReference>
<dbReference type="Proteomes" id="UP000317318">
    <property type="component" value="Chromosome"/>
</dbReference>
<keyword evidence="14" id="KW-1185">Reference proteome</keyword>
<dbReference type="SUPFAM" id="SSF90123">
    <property type="entry name" value="ABC transporter transmembrane region"/>
    <property type="match status" value="1"/>
</dbReference>
<feature type="domain" description="ABC transmembrane type-1" evidence="12">
    <location>
        <begin position="118"/>
        <end position="405"/>
    </location>
</feature>
<dbReference type="Gene3D" id="3.40.50.300">
    <property type="entry name" value="P-loop containing nucleotide triphosphate hydrolases"/>
    <property type="match status" value="1"/>
</dbReference>
<keyword evidence="7 10" id="KW-1133">Transmembrane helix</keyword>
<dbReference type="Pfam" id="PF00005">
    <property type="entry name" value="ABC_tran"/>
    <property type="match status" value="1"/>
</dbReference>
<dbReference type="InterPro" id="IPR011527">
    <property type="entry name" value="ABC1_TM_dom"/>
</dbReference>
<dbReference type="InterPro" id="IPR003439">
    <property type="entry name" value="ABC_transporter-like_ATP-bd"/>
</dbReference>
<dbReference type="EC" id="3.6.3.-" evidence="13"/>
<dbReference type="PROSITE" id="PS50893">
    <property type="entry name" value="ABC_TRANSPORTER_2"/>
    <property type="match status" value="1"/>
</dbReference>
<dbReference type="SMART" id="SM00382">
    <property type="entry name" value="AAA"/>
    <property type="match status" value="1"/>
</dbReference>
<accession>A0A517R6U4</accession>
<dbReference type="FunFam" id="3.40.50.300:FF:000221">
    <property type="entry name" value="Multidrug ABC transporter ATP-binding protein"/>
    <property type="match status" value="1"/>
</dbReference>
<keyword evidence="5" id="KW-0547">Nucleotide-binding</keyword>
<evidence type="ECO:0000313" key="14">
    <source>
        <dbReference type="Proteomes" id="UP000317318"/>
    </source>
</evidence>
<dbReference type="OrthoDB" id="9762778at2"/>
<evidence type="ECO:0000256" key="3">
    <source>
        <dbReference type="ARBA" id="ARBA00022475"/>
    </source>
</evidence>
<feature type="transmembrane region" description="Helical" evidence="10">
    <location>
        <begin position="146"/>
        <end position="176"/>
    </location>
</feature>
<evidence type="ECO:0000256" key="2">
    <source>
        <dbReference type="ARBA" id="ARBA00022448"/>
    </source>
</evidence>
<dbReference type="AlphaFoldDB" id="A0A517R6U4"/>
<evidence type="ECO:0000259" key="11">
    <source>
        <dbReference type="PROSITE" id="PS50893"/>
    </source>
</evidence>
<feature type="transmembrane region" description="Helical" evidence="10">
    <location>
        <begin position="25"/>
        <end position="42"/>
    </location>
</feature>
<keyword evidence="6 13" id="KW-0067">ATP-binding</keyword>
<keyword evidence="4 10" id="KW-0812">Transmembrane</keyword>
<evidence type="ECO:0000256" key="8">
    <source>
        <dbReference type="ARBA" id="ARBA00023136"/>
    </source>
</evidence>
<dbReference type="GO" id="GO:0005524">
    <property type="term" value="F:ATP binding"/>
    <property type="evidence" value="ECO:0007669"/>
    <property type="project" value="UniProtKB-KW"/>
</dbReference>
<dbReference type="GO" id="GO:0005886">
    <property type="term" value="C:plasma membrane"/>
    <property type="evidence" value="ECO:0007669"/>
    <property type="project" value="UniProtKB-SubCell"/>
</dbReference>
<dbReference type="InterPro" id="IPR017871">
    <property type="entry name" value="ABC_transporter-like_CS"/>
</dbReference>
<keyword evidence="13" id="KW-0378">Hydrolase</keyword>
<name>A0A517R6U4_9PLAN</name>
<dbReference type="Pfam" id="PF00664">
    <property type="entry name" value="ABC_membrane"/>
    <property type="match status" value="1"/>
</dbReference>
<feature type="transmembrane region" description="Helical" evidence="10">
    <location>
        <begin position="250"/>
        <end position="269"/>
    </location>
</feature>
<dbReference type="InterPro" id="IPR039421">
    <property type="entry name" value="Type_1_exporter"/>
</dbReference>
<dbReference type="SUPFAM" id="SSF52540">
    <property type="entry name" value="P-loop containing nucleoside triphosphate hydrolases"/>
    <property type="match status" value="1"/>
</dbReference>
<dbReference type="PANTHER" id="PTHR43394">
    <property type="entry name" value="ATP-DEPENDENT PERMEASE MDL1, MITOCHONDRIAL"/>
    <property type="match status" value="1"/>
</dbReference>
<keyword evidence="3" id="KW-1003">Cell membrane</keyword>
<dbReference type="CDD" id="cd18552">
    <property type="entry name" value="ABC_6TM_MsbA_like"/>
    <property type="match status" value="1"/>
</dbReference>
<dbReference type="RefSeq" id="WP_145365735.1">
    <property type="nucleotide sequence ID" value="NZ_CP036268.1"/>
</dbReference>
<gene>
    <name evidence="13" type="primary">msbA</name>
    <name evidence="13" type="ORF">Pan189_40170</name>
</gene>
<evidence type="ECO:0000256" key="9">
    <source>
        <dbReference type="SAM" id="MobiDB-lite"/>
    </source>
</evidence>
<evidence type="ECO:0000256" key="10">
    <source>
        <dbReference type="SAM" id="Phobius"/>
    </source>
</evidence>
<protein>
    <submittedName>
        <fullName evidence="13">Lipid A export ATP-binding/permease protein MsbA</fullName>
        <ecNumber evidence="13">3.6.3.-</ecNumber>
    </submittedName>
</protein>
<keyword evidence="2" id="KW-0813">Transport</keyword>
<comment type="subcellular location">
    <subcellularLocation>
        <location evidence="1">Cell membrane</location>
        <topology evidence="1">Multi-pass membrane protein</topology>
    </subcellularLocation>
</comment>
<feature type="region of interest" description="Disordered" evidence="9">
    <location>
        <begin position="682"/>
        <end position="750"/>
    </location>
</feature>
<evidence type="ECO:0000256" key="7">
    <source>
        <dbReference type="ARBA" id="ARBA00022989"/>
    </source>
</evidence>
<dbReference type="PANTHER" id="PTHR43394:SF1">
    <property type="entry name" value="ATP-BINDING CASSETTE SUB-FAMILY B MEMBER 10, MITOCHONDRIAL"/>
    <property type="match status" value="1"/>
</dbReference>
<dbReference type="Gene3D" id="1.20.1560.10">
    <property type="entry name" value="ABC transporter type 1, transmembrane domain"/>
    <property type="match status" value="1"/>
</dbReference>
<evidence type="ECO:0000256" key="5">
    <source>
        <dbReference type="ARBA" id="ARBA00022741"/>
    </source>
</evidence>
<evidence type="ECO:0000256" key="1">
    <source>
        <dbReference type="ARBA" id="ARBA00004651"/>
    </source>
</evidence>
<dbReference type="PROSITE" id="PS50929">
    <property type="entry name" value="ABC_TM1F"/>
    <property type="match status" value="1"/>
</dbReference>